<name>A0AAF0DPR2_9CAUD</name>
<dbReference type="EMBL" id="OQ198718">
    <property type="protein sequence ID" value="WEY17567.1"/>
    <property type="molecule type" value="Genomic_DNA"/>
</dbReference>
<sequence>MMNLIIMRKSIVDISWKVDEPTYRADPAFSYSTLSKYDREGFRKLGSLFDKVESPALRFGSAVDTMLTDGIDAFKERFTVCEFPSLSEALIGIARDLFESYGSQYRSIELIPDDDIIAHTISYQPTWGAEAKLRTIKSKCNDYYKLLAISADKEILSQKDYNDTVACVNELKNNPYTKYFFYVNPFDTRFEKVFQLKFRAKYNGISVRCMFDELIVDHEEKVIYPIDLKTSGHAEEDFEQSFVTWRYMIQAQLYTYILQQVISEDEYFKDFKIAHYSFIVINRYTLAPLVWRYYGNFSEVDLKDNEGNIYRNWRKLLEELDYYLNEPSSKYTKEAKERKGIMKIDNLQPA</sequence>
<dbReference type="Gene3D" id="3.90.320.10">
    <property type="match status" value="1"/>
</dbReference>
<keyword evidence="2" id="KW-1185">Reference proteome</keyword>
<protein>
    <submittedName>
        <fullName evidence="1">PD-(D/E)XK superfamily exonuclease</fullName>
    </submittedName>
</protein>
<dbReference type="GO" id="GO:0004527">
    <property type="term" value="F:exonuclease activity"/>
    <property type="evidence" value="ECO:0007669"/>
    <property type="project" value="UniProtKB-KW"/>
</dbReference>
<keyword evidence="1" id="KW-0269">Exonuclease</keyword>
<evidence type="ECO:0000313" key="2">
    <source>
        <dbReference type="Proteomes" id="UP001225300"/>
    </source>
</evidence>
<accession>A0AAF0DPR2</accession>
<evidence type="ECO:0000313" key="1">
    <source>
        <dbReference type="EMBL" id="WEY17567.1"/>
    </source>
</evidence>
<reference evidence="1" key="1">
    <citation type="journal article" date="2023" name="bioRxiv">
        <title>Novel crAssphage isolates exhibit conserved gene order and purifying selection of the host specificity protein.</title>
        <authorList>
            <person name="Papudeshi B."/>
            <person name="Vega A.A."/>
            <person name="Souza C."/>
            <person name="Giles S.K."/>
            <person name="Mallawaarachchi V."/>
            <person name="Roach M.J."/>
            <person name="An M."/>
            <person name="Jacobson N."/>
            <person name="McNair K."/>
            <person name="Mora M.F."/>
            <person name="Pastrana K."/>
            <person name="Leigh C."/>
            <person name="Cram C."/>
            <person name="Plewa W.S."/>
            <person name="Grigson S.R."/>
            <person name="Bouras G."/>
            <person name="Decewicz P."/>
            <person name="Luque A."/>
            <person name="Droit L."/>
            <person name="Handley S.A."/>
            <person name="Segall A.M."/>
            <person name="Dinsdale E.A."/>
            <person name="Edwards R.A."/>
        </authorList>
    </citation>
    <scope>NUCLEOTIDE SEQUENCE</scope>
    <source>
        <strain evidence="1">Bc03</strain>
    </source>
</reference>
<dbReference type="Proteomes" id="UP001225300">
    <property type="component" value="Segment"/>
</dbReference>
<proteinExistence type="predicted"/>
<keyword evidence="1" id="KW-0540">Nuclease</keyword>
<keyword evidence="1" id="KW-0378">Hydrolase</keyword>
<dbReference type="InterPro" id="IPR011604">
    <property type="entry name" value="PDDEXK-like_dom_sf"/>
</dbReference>
<organism evidence="1 2">
    <name type="scientific">Kolpuevirus sp. 'frurule'</name>
    <dbReference type="NCBI Taxonomy" id="3028514"/>
    <lineage>
        <taxon>Viruses</taxon>
        <taxon>Duplodnaviria</taxon>
        <taxon>Heunggongvirae</taxon>
        <taxon>Uroviricota</taxon>
        <taxon>Caudoviricetes</taxon>
        <taxon>Crassvirales</taxon>
        <taxon>Steigviridae</taxon>
        <taxon>Asinivirinae</taxon>
        <taxon>Kolpuevirus</taxon>
    </lineage>
</organism>